<accession>A0A0A7RVR0</accession>
<dbReference type="EMBL" id="KP027201">
    <property type="protein sequence ID" value="AJA43323.1"/>
    <property type="molecule type" value="Genomic_DNA"/>
</dbReference>
<evidence type="ECO:0000313" key="1">
    <source>
        <dbReference type="EMBL" id="AJA43323.1"/>
    </source>
</evidence>
<dbReference type="Proteomes" id="UP000031075">
    <property type="component" value="Segment"/>
</dbReference>
<evidence type="ECO:0000313" key="2">
    <source>
        <dbReference type="Proteomes" id="UP000031075"/>
    </source>
</evidence>
<protein>
    <submittedName>
        <fullName evidence="1">Uncharacterized protein</fullName>
    </submittedName>
</protein>
<proteinExistence type="predicted"/>
<gene>
    <name evidence="1" type="primary">22</name>
    <name evidence="1" type="ORF">PBI_SBASH_22</name>
</gene>
<dbReference type="RefSeq" id="YP_009124676.1">
    <property type="nucleotide sequence ID" value="NC_026589.1"/>
</dbReference>
<dbReference type="GeneID" id="23679437"/>
<organism evidence="1 2">
    <name type="scientific">Mycobacterium phage Sbash</name>
    <dbReference type="NCBI Taxonomy" id="1567475"/>
    <lineage>
        <taxon>Viruses</taxon>
        <taxon>Duplodnaviria</taxon>
        <taxon>Heunggongvirae</taxon>
        <taxon>Uroviricota</taxon>
        <taxon>Caudoviricetes</taxon>
        <taxon>Chenonavirus</taxon>
        <taxon>Chenonavirus sbash</taxon>
    </lineage>
</organism>
<keyword evidence="2" id="KW-1185">Reference proteome</keyword>
<sequence>MINPTDAEDYEFAFYFSVKGVKVTGPGDPDTWYPNIQYGLRGVGEAPPPLILQAYLMNVGLNSDPQSVRFAILYTEPVTWTAVSPEEVAALPGSVEDYSFAIFGDVPADENGNAFRLGLVGSGEYGREVSLLTLPIYLDTQGQEGALHDVALCYAPRVNWSVWEVDA</sequence>
<dbReference type="OrthoDB" id="11543at10239"/>
<name>A0A0A7RVR0_9CAUD</name>
<reference evidence="1 2" key="1">
    <citation type="submission" date="2014-10" db="EMBL/GenBank/DDBJ databases">
        <authorList>
            <person name="Msani S."/>
            <person name="Brouckaert M.-A."/>
            <person name="Jacobs C."/>
            <person name="Mafu P."/>
            <person name="Moti D."/>
            <person name="Naeem M."/>
            <person name="Ntuli T."/>
            <person name="Mngomezulu K."/>
            <person name="Larsen M.H."/>
            <person name="Rubin E.J."/>
            <person name="Russell D.A."/>
            <person name="Guerrero C.A."/>
            <person name="Bowman C.A."/>
            <person name="Jacobs-Sera D."/>
            <person name="Hendrix R.W."/>
            <person name="Hatfull G.F."/>
        </authorList>
    </citation>
    <scope>NUCLEOTIDE SEQUENCE [LARGE SCALE GENOMIC DNA]</scope>
</reference>
<dbReference type="KEGG" id="vg:23679437"/>